<evidence type="ECO:0000313" key="3">
    <source>
        <dbReference type="Proteomes" id="UP000785679"/>
    </source>
</evidence>
<protein>
    <submittedName>
        <fullName evidence="2">Uncharacterized protein</fullName>
    </submittedName>
</protein>
<feature type="region of interest" description="Disordered" evidence="1">
    <location>
        <begin position="160"/>
        <end position="221"/>
    </location>
</feature>
<sequence length="422" mass="46090">MMHTIAEETISKSFPALQASSGGAGSPLQQPQHEVRRGLNLVQPFSLKEGTVPQQTQFPTSLLPLSGQKKQMPLRLVSSQLPVSAQQYQDLSDRDAQTYLNNPIDLESPRGLTALVEESKETDGSQLEDLKKQAFQFQKLNNNSLITYLCLRQINKQNSGLMGVNKSPRSNKSTINSISQQASSSTRSKNTKSGLLSDQLGKTSQSGSNQRKSGRRKSKAEEAILGGGGAGCCTCHCHAQTHHSRSTAKAESQATNEEDEEQKLEMKDTYFRRQGSCVMHPATNQKSGSLATTSNNDVDSASHDSRQRLSTNTEGASLITSAKMQGDVGSSMQIGLNIFEEITVKYNKELKQQLKKSILTSKSSMSFEDIAGNEYAKEIINETFILPTIMPKVFKASWSRKNDACSSGLLPLKSHLLLGITS</sequence>
<feature type="compositionally biased region" description="Polar residues" evidence="1">
    <location>
        <begin position="191"/>
        <end position="211"/>
    </location>
</feature>
<name>A0A8J8T7U3_HALGN</name>
<feature type="region of interest" description="Disordered" evidence="1">
    <location>
        <begin position="280"/>
        <end position="314"/>
    </location>
</feature>
<dbReference type="AlphaFoldDB" id="A0A8J8T7U3"/>
<feature type="compositionally biased region" description="Low complexity" evidence="1">
    <location>
        <begin position="173"/>
        <end position="188"/>
    </location>
</feature>
<gene>
    <name evidence="2" type="ORF">FGO68_gene1327</name>
</gene>
<evidence type="ECO:0000313" key="2">
    <source>
        <dbReference type="EMBL" id="TNV84528.1"/>
    </source>
</evidence>
<feature type="compositionally biased region" description="Basic and acidic residues" evidence="1">
    <location>
        <begin position="1"/>
        <end position="10"/>
    </location>
</feature>
<proteinExistence type="predicted"/>
<dbReference type="Proteomes" id="UP000785679">
    <property type="component" value="Unassembled WGS sequence"/>
</dbReference>
<accession>A0A8J8T7U3</accession>
<keyword evidence="3" id="KW-1185">Reference proteome</keyword>
<reference evidence="2" key="1">
    <citation type="submission" date="2019-06" db="EMBL/GenBank/DDBJ databases">
        <authorList>
            <person name="Zheng W."/>
        </authorList>
    </citation>
    <scope>NUCLEOTIDE SEQUENCE</scope>
    <source>
        <strain evidence="2">QDHG01</strain>
    </source>
</reference>
<dbReference type="InterPro" id="IPR027417">
    <property type="entry name" value="P-loop_NTPase"/>
</dbReference>
<feature type="compositionally biased region" description="Polar residues" evidence="1">
    <location>
        <begin position="282"/>
        <end position="299"/>
    </location>
</feature>
<feature type="region of interest" description="Disordered" evidence="1">
    <location>
        <begin position="1"/>
        <end position="35"/>
    </location>
</feature>
<organism evidence="2 3">
    <name type="scientific">Halteria grandinella</name>
    <dbReference type="NCBI Taxonomy" id="5974"/>
    <lineage>
        <taxon>Eukaryota</taxon>
        <taxon>Sar</taxon>
        <taxon>Alveolata</taxon>
        <taxon>Ciliophora</taxon>
        <taxon>Intramacronucleata</taxon>
        <taxon>Spirotrichea</taxon>
        <taxon>Stichotrichia</taxon>
        <taxon>Sporadotrichida</taxon>
        <taxon>Halteriidae</taxon>
        <taxon>Halteria</taxon>
    </lineage>
</organism>
<comment type="caution">
    <text evidence="2">The sequence shown here is derived from an EMBL/GenBank/DDBJ whole genome shotgun (WGS) entry which is preliminary data.</text>
</comment>
<evidence type="ECO:0000256" key="1">
    <source>
        <dbReference type="SAM" id="MobiDB-lite"/>
    </source>
</evidence>
<feature type="region of interest" description="Disordered" evidence="1">
    <location>
        <begin position="244"/>
        <end position="263"/>
    </location>
</feature>
<dbReference type="Gene3D" id="3.40.50.300">
    <property type="entry name" value="P-loop containing nucleotide triphosphate hydrolases"/>
    <property type="match status" value="1"/>
</dbReference>
<dbReference type="EMBL" id="RRYP01002675">
    <property type="protein sequence ID" value="TNV84528.1"/>
    <property type="molecule type" value="Genomic_DNA"/>
</dbReference>